<keyword evidence="6 11" id="KW-0472">Membrane</keyword>
<proteinExistence type="inferred from homology"/>
<evidence type="ECO:0000256" key="5">
    <source>
        <dbReference type="ARBA" id="ARBA00022989"/>
    </source>
</evidence>
<keyword evidence="7 10" id="KW-1015">Disulfide bond</keyword>
<feature type="disulfide bond" evidence="10">
    <location>
        <begin position="363"/>
        <end position="367"/>
    </location>
</feature>
<dbReference type="AlphaFoldDB" id="A0A8J9V8C6"/>
<name>A0A8J9V8C6_9NEOP</name>
<evidence type="ECO:0000256" key="10">
    <source>
        <dbReference type="PIRSR" id="PIRSR605428-52"/>
    </source>
</evidence>
<evidence type="ECO:0000256" key="11">
    <source>
        <dbReference type="SAM" id="Phobius"/>
    </source>
</evidence>
<feature type="disulfide bond" evidence="10">
    <location>
        <begin position="293"/>
        <end position="361"/>
    </location>
</feature>
<evidence type="ECO:0000256" key="4">
    <source>
        <dbReference type="ARBA" id="ARBA00022692"/>
    </source>
</evidence>
<dbReference type="PANTHER" id="PTHR11923:SF93">
    <property type="entry name" value="GH07959P-RELATED"/>
    <property type="match status" value="1"/>
</dbReference>
<accession>A0A8J9V8C6</accession>
<feature type="disulfide bond" evidence="10">
    <location>
        <begin position="322"/>
        <end position="378"/>
    </location>
</feature>
<dbReference type="PRINTS" id="PR01610">
    <property type="entry name" value="CD36ANTIGEN"/>
</dbReference>
<evidence type="ECO:0000313" key="13">
    <source>
        <dbReference type="Proteomes" id="UP000838878"/>
    </source>
</evidence>
<keyword evidence="4 11" id="KW-0812">Transmembrane</keyword>
<dbReference type="PANTHER" id="PTHR11923">
    <property type="entry name" value="SCAVENGER RECEPTOR CLASS B TYPE-1 SR-B1"/>
    <property type="match status" value="1"/>
</dbReference>
<comment type="subcellular location">
    <subcellularLocation>
        <location evidence="1">Cell membrane</location>
        <topology evidence="1">Multi-pass membrane protein</topology>
    </subcellularLocation>
</comment>
<evidence type="ECO:0000256" key="7">
    <source>
        <dbReference type="ARBA" id="ARBA00023157"/>
    </source>
</evidence>
<keyword evidence="3" id="KW-1003">Cell membrane</keyword>
<dbReference type="InterPro" id="IPR005428">
    <property type="entry name" value="CD36/SCARB1/SNMP1"/>
</dbReference>
<evidence type="ECO:0000256" key="6">
    <source>
        <dbReference type="ARBA" id="ARBA00023136"/>
    </source>
</evidence>
<feature type="transmembrane region" description="Helical" evidence="11">
    <location>
        <begin position="483"/>
        <end position="505"/>
    </location>
</feature>
<evidence type="ECO:0000256" key="2">
    <source>
        <dbReference type="ARBA" id="ARBA00010532"/>
    </source>
</evidence>
<evidence type="ECO:0000256" key="1">
    <source>
        <dbReference type="ARBA" id="ARBA00004651"/>
    </source>
</evidence>
<feature type="non-terminal residue" evidence="12">
    <location>
        <position position="531"/>
    </location>
</feature>
<evidence type="ECO:0000256" key="3">
    <source>
        <dbReference type="ARBA" id="ARBA00022475"/>
    </source>
</evidence>
<sequence length="531" mass="59730">MNGYRIVLHNPKPLLAELPGSNEPPPMTTIRSNEITTKSVMRGRTPQCRRVGVCVAALCGVAALATALAWNAIFESVFNTLIKLSPTSRAHKEWVEPNVPLFFDVYLFNWTNAERFPEEIPNLMQLGPYRFKEHRKHVNVTFHPQNGSVSYRTQRSWYFDESSNGTLQDNITILNVIAASAIYRSRYWGFLRQKGLSMGLAMFGHGMSISKLASELMFEGYEDPLLDLAKSLPASTTGGAPPVDRFGLFYGRNNSMDTEGLVEVTTGERRGTLPGQILSWNNYESLPFYEGDCAKITGSAGEFMPHNLTEHEPLTIFMADLCRTVNLEFEESGEFDGLPYNKYVMNDKSFDNSTRTLDNTCFCNGECMWSGLMNVSACRYGSPSFLSLPHFLYGDPALREKVHGLDPNPDLHSFYFAVEPRLGVPLDVAGRFQYNVYIEPTPNIALYENVPHMMFPIFWVEQRVKVSDEVISELKTVRSILEWGGIVCACAALIFASAIIVTCFAKKSQYSKPEEIITEKPKDEAEMKLNP</sequence>
<evidence type="ECO:0000256" key="9">
    <source>
        <dbReference type="ARBA" id="ARBA00023180"/>
    </source>
</evidence>
<dbReference type="OrthoDB" id="514335at2759"/>
<reference evidence="12" key="1">
    <citation type="submission" date="2021-12" db="EMBL/GenBank/DDBJ databases">
        <authorList>
            <person name="Martin H S."/>
        </authorList>
    </citation>
    <scope>NUCLEOTIDE SEQUENCE</scope>
</reference>
<feature type="transmembrane region" description="Helical" evidence="11">
    <location>
        <begin position="51"/>
        <end position="73"/>
    </location>
</feature>
<keyword evidence="13" id="KW-1185">Reference proteome</keyword>
<protein>
    <submittedName>
        <fullName evidence="12">Uncharacterized protein</fullName>
    </submittedName>
</protein>
<evidence type="ECO:0000313" key="12">
    <source>
        <dbReference type="EMBL" id="CAH0714640.1"/>
    </source>
</evidence>
<organism evidence="12 13">
    <name type="scientific">Brenthis ino</name>
    <name type="common">lesser marbled fritillary</name>
    <dbReference type="NCBI Taxonomy" id="405034"/>
    <lineage>
        <taxon>Eukaryota</taxon>
        <taxon>Metazoa</taxon>
        <taxon>Ecdysozoa</taxon>
        <taxon>Arthropoda</taxon>
        <taxon>Hexapoda</taxon>
        <taxon>Insecta</taxon>
        <taxon>Pterygota</taxon>
        <taxon>Neoptera</taxon>
        <taxon>Endopterygota</taxon>
        <taxon>Lepidoptera</taxon>
        <taxon>Glossata</taxon>
        <taxon>Ditrysia</taxon>
        <taxon>Papilionoidea</taxon>
        <taxon>Nymphalidae</taxon>
        <taxon>Heliconiinae</taxon>
        <taxon>Argynnini</taxon>
        <taxon>Brenthis</taxon>
    </lineage>
</organism>
<keyword evidence="5 11" id="KW-1133">Transmembrane helix</keyword>
<dbReference type="GO" id="GO:0005737">
    <property type="term" value="C:cytoplasm"/>
    <property type="evidence" value="ECO:0007669"/>
    <property type="project" value="TreeGrafter"/>
</dbReference>
<keyword evidence="8" id="KW-0675">Receptor</keyword>
<evidence type="ECO:0000256" key="8">
    <source>
        <dbReference type="ARBA" id="ARBA00023170"/>
    </source>
</evidence>
<keyword evidence="9" id="KW-0325">Glycoprotein</keyword>
<comment type="similarity">
    <text evidence="2">Belongs to the CD36 family.</text>
</comment>
<gene>
    <name evidence="12" type="ORF">BINO364_LOCUS1665</name>
</gene>
<dbReference type="Pfam" id="PF01130">
    <property type="entry name" value="CD36"/>
    <property type="match status" value="1"/>
</dbReference>
<dbReference type="EMBL" id="OV170221">
    <property type="protein sequence ID" value="CAH0714640.1"/>
    <property type="molecule type" value="Genomic_DNA"/>
</dbReference>
<dbReference type="InterPro" id="IPR002159">
    <property type="entry name" value="CD36_fam"/>
</dbReference>
<dbReference type="GO" id="GO:0005044">
    <property type="term" value="F:scavenger receptor activity"/>
    <property type="evidence" value="ECO:0007669"/>
    <property type="project" value="TreeGrafter"/>
</dbReference>
<dbReference type="GO" id="GO:0005886">
    <property type="term" value="C:plasma membrane"/>
    <property type="evidence" value="ECO:0007669"/>
    <property type="project" value="UniProtKB-SubCell"/>
</dbReference>
<dbReference type="PRINTS" id="PR01609">
    <property type="entry name" value="CD36FAMILY"/>
</dbReference>
<dbReference type="Proteomes" id="UP000838878">
    <property type="component" value="Chromosome 1"/>
</dbReference>